<accession>A0A5C5VXZ8</accession>
<evidence type="ECO:0000259" key="2">
    <source>
        <dbReference type="Pfam" id="PF00703"/>
    </source>
</evidence>
<reference evidence="3 4" key="1">
    <citation type="submission" date="2019-02" db="EMBL/GenBank/DDBJ databases">
        <title>Deep-cultivation of Planctomycetes and their phenomic and genomic characterization uncovers novel biology.</title>
        <authorList>
            <person name="Wiegand S."/>
            <person name="Jogler M."/>
            <person name="Boedeker C."/>
            <person name="Pinto D."/>
            <person name="Vollmers J."/>
            <person name="Rivas-Marin E."/>
            <person name="Kohn T."/>
            <person name="Peeters S.H."/>
            <person name="Heuer A."/>
            <person name="Rast P."/>
            <person name="Oberbeckmann S."/>
            <person name="Bunk B."/>
            <person name="Jeske O."/>
            <person name="Meyerdierks A."/>
            <person name="Storesund J.E."/>
            <person name="Kallscheuer N."/>
            <person name="Luecker S."/>
            <person name="Lage O.M."/>
            <person name="Pohl T."/>
            <person name="Merkel B.J."/>
            <person name="Hornburger P."/>
            <person name="Mueller R.-W."/>
            <person name="Bruemmer F."/>
            <person name="Labrenz M."/>
            <person name="Spormann A.M."/>
            <person name="Op Den Camp H."/>
            <person name="Overmann J."/>
            <person name="Amann R."/>
            <person name="Jetten M.S.M."/>
            <person name="Mascher T."/>
            <person name="Medema M.H."/>
            <person name="Devos D.P."/>
            <person name="Kaster A.-K."/>
            <person name="Ovreas L."/>
            <person name="Rohde M."/>
            <person name="Galperin M.Y."/>
            <person name="Jogler C."/>
        </authorList>
    </citation>
    <scope>NUCLEOTIDE SEQUENCE [LARGE SCALE GENOMIC DNA]</scope>
    <source>
        <strain evidence="3 4">Pla111</strain>
    </source>
</reference>
<comment type="similarity">
    <text evidence="1">Belongs to the glycosyl hydrolase 2 family.</text>
</comment>
<protein>
    <recommendedName>
        <fullName evidence="2">Glycoside hydrolase family 2 immunoglobulin-like beta-sandwich domain-containing protein</fullName>
    </recommendedName>
</protein>
<dbReference type="SUPFAM" id="SSF49303">
    <property type="entry name" value="beta-Galactosidase/glucuronidase domain"/>
    <property type="match status" value="1"/>
</dbReference>
<sequence>MSPNTLIERVDVRLGPATDSRATVYLTPRWAAGTDLGDNWRLHGELRGPRCLYAKTLASSFALRDRGPDPHPLASVEVLEPCFWTPDLPYLYDLRLEVYDGDRLIAEHGQTLGLKRWAVERGRFWLDGKPHVLRAWQRPAEAVARPTDILWGPLREARLALWCEAPTAALLAQASVQGVLVVVPPIDSPTVPFGEAAALAPAAVWLPAERVALVTPPVNSCLLCADLATIATRFDPALSAARAARAACERLQRDCAPFTNLAGYVV</sequence>
<feature type="domain" description="Glycoside hydrolase family 2 immunoglobulin-like beta-sandwich" evidence="2">
    <location>
        <begin position="73"/>
        <end position="114"/>
    </location>
</feature>
<dbReference type="OrthoDB" id="292581at2"/>
<dbReference type="GO" id="GO:0004553">
    <property type="term" value="F:hydrolase activity, hydrolyzing O-glycosyl compounds"/>
    <property type="evidence" value="ECO:0007669"/>
    <property type="project" value="InterPro"/>
</dbReference>
<dbReference type="Gene3D" id="2.60.40.10">
    <property type="entry name" value="Immunoglobulins"/>
    <property type="match status" value="1"/>
</dbReference>
<gene>
    <name evidence="3" type="ORF">Pla111_22650</name>
</gene>
<keyword evidence="4" id="KW-1185">Reference proteome</keyword>
<dbReference type="AlphaFoldDB" id="A0A5C5VXZ8"/>
<evidence type="ECO:0000313" key="3">
    <source>
        <dbReference type="EMBL" id="TWT43314.1"/>
    </source>
</evidence>
<name>A0A5C5VXZ8_9BACT</name>
<dbReference type="RefSeq" id="WP_146574332.1">
    <property type="nucleotide sequence ID" value="NZ_SJPH01000004.1"/>
</dbReference>
<dbReference type="InterPro" id="IPR006102">
    <property type="entry name" value="Ig-like_GH2"/>
</dbReference>
<organism evidence="3 4">
    <name type="scientific">Botrimarina hoheduenensis</name>
    <dbReference type="NCBI Taxonomy" id="2528000"/>
    <lineage>
        <taxon>Bacteria</taxon>
        <taxon>Pseudomonadati</taxon>
        <taxon>Planctomycetota</taxon>
        <taxon>Planctomycetia</taxon>
        <taxon>Pirellulales</taxon>
        <taxon>Lacipirellulaceae</taxon>
        <taxon>Botrimarina</taxon>
    </lineage>
</organism>
<dbReference type="GO" id="GO:0005975">
    <property type="term" value="P:carbohydrate metabolic process"/>
    <property type="evidence" value="ECO:0007669"/>
    <property type="project" value="InterPro"/>
</dbReference>
<evidence type="ECO:0000256" key="1">
    <source>
        <dbReference type="ARBA" id="ARBA00007401"/>
    </source>
</evidence>
<dbReference type="Pfam" id="PF00703">
    <property type="entry name" value="Glyco_hydro_2"/>
    <property type="match status" value="1"/>
</dbReference>
<evidence type="ECO:0000313" key="4">
    <source>
        <dbReference type="Proteomes" id="UP000318995"/>
    </source>
</evidence>
<dbReference type="Proteomes" id="UP000318995">
    <property type="component" value="Unassembled WGS sequence"/>
</dbReference>
<proteinExistence type="inferred from homology"/>
<dbReference type="InterPro" id="IPR013783">
    <property type="entry name" value="Ig-like_fold"/>
</dbReference>
<dbReference type="EMBL" id="SJPH01000004">
    <property type="protein sequence ID" value="TWT43314.1"/>
    <property type="molecule type" value="Genomic_DNA"/>
</dbReference>
<dbReference type="InterPro" id="IPR036156">
    <property type="entry name" value="Beta-gal/glucu_dom_sf"/>
</dbReference>
<comment type="caution">
    <text evidence="3">The sequence shown here is derived from an EMBL/GenBank/DDBJ whole genome shotgun (WGS) entry which is preliminary data.</text>
</comment>